<protein>
    <submittedName>
        <fullName evidence="7">Uncharacterized protein</fullName>
    </submittedName>
</protein>
<keyword evidence="3" id="KW-0548">Nucleotidyltransferase</keyword>
<keyword evidence="4" id="KW-0479">Metal-binding</keyword>
<keyword evidence="2" id="KW-0819">tRNA processing</keyword>
<evidence type="ECO:0000313" key="7">
    <source>
        <dbReference type="EMBL" id="KHJ84570.1"/>
    </source>
</evidence>
<sequence length="171" mass="19534">MTMIASLCESPEDIAQFHKKTKLSNVERLLGEFIVTYRKEAEKASLEGNVDWWKDMIVNSEATPGHDKQKVSGAVQVVQLARAVCADDKLIKELESWTVPVFPVKGLDLMECGVQRGPKMKLTLTYLFELWQKSRYKMSREELLKHALDDAIPDPPSPLRAPKKRRHEEEA</sequence>
<reference evidence="7 8" key="1">
    <citation type="submission" date="2014-03" db="EMBL/GenBank/DDBJ databases">
        <title>Draft genome of the hookworm Oesophagostomum dentatum.</title>
        <authorList>
            <person name="Mitreva M."/>
        </authorList>
    </citation>
    <scope>NUCLEOTIDE SEQUENCE [LARGE SCALE GENOMIC DNA]</scope>
    <source>
        <strain evidence="7 8">OD-Hann</strain>
    </source>
</reference>
<organism evidence="7 8">
    <name type="scientific">Oesophagostomum dentatum</name>
    <name type="common">Nodular worm</name>
    <dbReference type="NCBI Taxonomy" id="61180"/>
    <lineage>
        <taxon>Eukaryota</taxon>
        <taxon>Metazoa</taxon>
        <taxon>Ecdysozoa</taxon>
        <taxon>Nematoda</taxon>
        <taxon>Chromadorea</taxon>
        <taxon>Rhabditida</taxon>
        <taxon>Rhabditina</taxon>
        <taxon>Rhabditomorpha</taxon>
        <taxon>Strongyloidea</taxon>
        <taxon>Strongylidae</taxon>
        <taxon>Oesophagostomum</taxon>
    </lineage>
</organism>
<feature type="region of interest" description="Disordered" evidence="6">
    <location>
        <begin position="147"/>
        <end position="171"/>
    </location>
</feature>
<dbReference type="GO" id="GO:0000049">
    <property type="term" value="F:tRNA binding"/>
    <property type="evidence" value="ECO:0007669"/>
    <property type="project" value="TreeGrafter"/>
</dbReference>
<dbReference type="PANTHER" id="PTHR46173">
    <property type="entry name" value="CCA TRNA NUCLEOTIDYLTRANSFERASE 1, MITOCHONDRIAL"/>
    <property type="match status" value="1"/>
</dbReference>
<proteinExistence type="predicted"/>
<dbReference type="GO" id="GO:0046872">
    <property type="term" value="F:metal ion binding"/>
    <property type="evidence" value="ECO:0007669"/>
    <property type="project" value="UniProtKB-KW"/>
</dbReference>
<accession>A0A0B1SMZ2</accession>
<evidence type="ECO:0000256" key="6">
    <source>
        <dbReference type="SAM" id="MobiDB-lite"/>
    </source>
</evidence>
<keyword evidence="8" id="KW-1185">Reference proteome</keyword>
<feature type="compositionally biased region" description="Basic residues" evidence="6">
    <location>
        <begin position="161"/>
        <end position="171"/>
    </location>
</feature>
<evidence type="ECO:0000256" key="2">
    <source>
        <dbReference type="ARBA" id="ARBA00022694"/>
    </source>
</evidence>
<dbReference type="Gene3D" id="1.10.3090.10">
    <property type="entry name" value="cca-adding enzyme, domain 2"/>
    <property type="match status" value="1"/>
</dbReference>
<dbReference type="GO" id="GO:0005739">
    <property type="term" value="C:mitochondrion"/>
    <property type="evidence" value="ECO:0007669"/>
    <property type="project" value="TreeGrafter"/>
</dbReference>
<evidence type="ECO:0000256" key="4">
    <source>
        <dbReference type="ARBA" id="ARBA00022723"/>
    </source>
</evidence>
<gene>
    <name evidence="7" type="ORF">OESDEN_15714</name>
</gene>
<evidence type="ECO:0000256" key="5">
    <source>
        <dbReference type="ARBA" id="ARBA00022842"/>
    </source>
</evidence>
<dbReference type="OrthoDB" id="445712at2759"/>
<dbReference type="Proteomes" id="UP000053660">
    <property type="component" value="Unassembled WGS sequence"/>
</dbReference>
<dbReference type="PANTHER" id="PTHR46173:SF1">
    <property type="entry name" value="CCA TRNA NUCLEOTIDYLTRANSFERASE 1, MITOCHONDRIAL"/>
    <property type="match status" value="1"/>
</dbReference>
<keyword evidence="5" id="KW-0460">Magnesium</keyword>
<dbReference type="GO" id="GO:1990180">
    <property type="term" value="P:mitochondrial tRNA 3'-end processing"/>
    <property type="evidence" value="ECO:0007669"/>
    <property type="project" value="TreeGrafter"/>
</dbReference>
<dbReference type="AlphaFoldDB" id="A0A0B1SMZ2"/>
<comment type="cofactor">
    <cofactor evidence="1">
        <name>Mg(2+)</name>
        <dbReference type="ChEBI" id="CHEBI:18420"/>
    </cofactor>
</comment>
<dbReference type="GO" id="GO:0001680">
    <property type="term" value="P:tRNA 3'-terminal CCA addition"/>
    <property type="evidence" value="ECO:0007669"/>
    <property type="project" value="TreeGrafter"/>
</dbReference>
<name>A0A0B1SMZ2_OESDE</name>
<evidence type="ECO:0000256" key="3">
    <source>
        <dbReference type="ARBA" id="ARBA00022695"/>
    </source>
</evidence>
<keyword evidence="3" id="KW-0808">Transferase</keyword>
<dbReference type="EMBL" id="KN567849">
    <property type="protein sequence ID" value="KHJ84570.1"/>
    <property type="molecule type" value="Genomic_DNA"/>
</dbReference>
<evidence type="ECO:0000313" key="8">
    <source>
        <dbReference type="Proteomes" id="UP000053660"/>
    </source>
</evidence>
<dbReference type="InterPro" id="IPR050264">
    <property type="entry name" value="Bact_CCA-adding_enz_type3_sf"/>
</dbReference>
<dbReference type="SUPFAM" id="SSF81891">
    <property type="entry name" value="Poly A polymerase C-terminal region-like"/>
    <property type="match status" value="1"/>
</dbReference>
<evidence type="ECO:0000256" key="1">
    <source>
        <dbReference type="ARBA" id="ARBA00001946"/>
    </source>
</evidence>
<dbReference type="GO" id="GO:0016779">
    <property type="term" value="F:nucleotidyltransferase activity"/>
    <property type="evidence" value="ECO:0007669"/>
    <property type="project" value="UniProtKB-KW"/>
</dbReference>